<evidence type="ECO:0000256" key="3">
    <source>
        <dbReference type="ARBA" id="ARBA00022692"/>
    </source>
</evidence>
<dbReference type="PANTHER" id="PTHR30482">
    <property type="entry name" value="HIGH-AFFINITY BRANCHED-CHAIN AMINO ACID TRANSPORT SYSTEM PERMEASE"/>
    <property type="match status" value="1"/>
</dbReference>
<evidence type="ECO:0000256" key="1">
    <source>
        <dbReference type="ARBA" id="ARBA00004651"/>
    </source>
</evidence>
<dbReference type="GO" id="GO:0015658">
    <property type="term" value="F:branched-chain amino acid transmembrane transporter activity"/>
    <property type="evidence" value="ECO:0007669"/>
    <property type="project" value="InterPro"/>
</dbReference>
<dbReference type="CDD" id="cd06581">
    <property type="entry name" value="TM_PBP1_LivM_like"/>
    <property type="match status" value="1"/>
</dbReference>
<feature type="transmembrane region" description="Helical" evidence="7">
    <location>
        <begin position="124"/>
        <end position="145"/>
    </location>
</feature>
<evidence type="ECO:0000256" key="4">
    <source>
        <dbReference type="ARBA" id="ARBA00022989"/>
    </source>
</evidence>
<gene>
    <name evidence="8" type="ORF">GCM10010994_26090</name>
</gene>
<dbReference type="AlphaFoldDB" id="A0A916UBB6"/>
<dbReference type="Pfam" id="PF02653">
    <property type="entry name" value="BPD_transp_2"/>
    <property type="match status" value="1"/>
</dbReference>
<reference evidence="8" key="2">
    <citation type="submission" date="2020-09" db="EMBL/GenBank/DDBJ databases">
        <authorList>
            <person name="Sun Q."/>
            <person name="Zhou Y."/>
        </authorList>
    </citation>
    <scope>NUCLEOTIDE SEQUENCE</scope>
    <source>
        <strain evidence="8">CGMCC 1.12919</strain>
    </source>
</reference>
<keyword evidence="9" id="KW-1185">Reference proteome</keyword>
<evidence type="ECO:0000313" key="9">
    <source>
        <dbReference type="Proteomes" id="UP000637002"/>
    </source>
</evidence>
<dbReference type="InterPro" id="IPR043428">
    <property type="entry name" value="LivM-like"/>
</dbReference>
<evidence type="ECO:0000256" key="6">
    <source>
        <dbReference type="SAM" id="MobiDB-lite"/>
    </source>
</evidence>
<name>A0A916UBB6_9HYPH</name>
<feature type="transmembrane region" description="Helical" evidence="7">
    <location>
        <begin position="202"/>
        <end position="220"/>
    </location>
</feature>
<dbReference type="RefSeq" id="WP_188609595.1">
    <property type="nucleotide sequence ID" value="NZ_BMGG01000004.1"/>
</dbReference>
<feature type="transmembrane region" description="Helical" evidence="7">
    <location>
        <begin position="52"/>
        <end position="69"/>
    </location>
</feature>
<reference evidence="8" key="1">
    <citation type="journal article" date="2014" name="Int. J. Syst. Evol. Microbiol.">
        <title>Complete genome sequence of Corynebacterium casei LMG S-19264T (=DSM 44701T), isolated from a smear-ripened cheese.</title>
        <authorList>
            <consortium name="US DOE Joint Genome Institute (JGI-PGF)"/>
            <person name="Walter F."/>
            <person name="Albersmeier A."/>
            <person name="Kalinowski J."/>
            <person name="Ruckert C."/>
        </authorList>
    </citation>
    <scope>NUCLEOTIDE SEQUENCE</scope>
    <source>
        <strain evidence="8">CGMCC 1.12919</strain>
    </source>
</reference>
<evidence type="ECO:0008006" key="10">
    <source>
        <dbReference type="Google" id="ProtNLM"/>
    </source>
</evidence>
<feature type="transmembrane region" description="Helical" evidence="7">
    <location>
        <begin position="75"/>
        <end position="94"/>
    </location>
</feature>
<keyword evidence="2" id="KW-1003">Cell membrane</keyword>
<feature type="transmembrane region" description="Helical" evidence="7">
    <location>
        <begin position="325"/>
        <end position="348"/>
    </location>
</feature>
<dbReference type="GO" id="GO:0005886">
    <property type="term" value="C:plasma membrane"/>
    <property type="evidence" value="ECO:0007669"/>
    <property type="project" value="UniProtKB-SubCell"/>
</dbReference>
<accession>A0A916UBB6</accession>
<evidence type="ECO:0000256" key="2">
    <source>
        <dbReference type="ARBA" id="ARBA00022475"/>
    </source>
</evidence>
<feature type="transmembrane region" description="Helical" evidence="7">
    <location>
        <begin position="101"/>
        <end position="118"/>
    </location>
</feature>
<feature type="region of interest" description="Disordered" evidence="6">
    <location>
        <begin position="22"/>
        <end position="43"/>
    </location>
</feature>
<feature type="compositionally biased region" description="Low complexity" evidence="6">
    <location>
        <begin position="25"/>
        <end position="43"/>
    </location>
</feature>
<keyword evidence="3 7" id="KW-0812">Transmembrane</keyword>
<feature type="transmembrane region" description="Helical" evidence="7">
    <location>
        <begin position="288"/>
        <end position="313"/>
    </location>
</feature>
<keyword evidence="4 7" id="KW-1133">Transmembrane helix</keyword>
<dbReference type="InterPro" id="IPR001851">
    <property type="entry name" value="ABC_transp_permease"/>
</dbReference>
<evidence type="ECO:0000256" key="7">
    <source>
        <dbReference type="SAM" id="Phobius"/>
    </source>
</evidence>
<proteinExistence type="predicted"/>
<feature type="transmembrane region" description="Helical" evidence="7">
    <location>
        <begin position="248"/>
        <end position="268"/>
    </location>
</feature>
<comment type="caution">
    <text evidence="8">The sequence shown here is derived from an EMBL/GenBank/DDBJ whole genome shotgun (WGS) entry which is preliminary data.</text>
</comment>
<dbReference type="EMBL" id="BMGG01000004">
    <property type="protein sequence ID" value="GGC66270.1"/>
    <property type="molecule type" value="Genomic_DNA"/>
</dbReference>
<feature type="transmembrane region" description="Helical" evidence="7">
    <location>
        <begin position="157"/>
        <end position="182"/>
    </location>
</feature>
<dbReference type="PANTHER" id="PTHR30482:SF20">
    <property type="entry name" value="HIGH-AFFINITY BRANCHED-CHAIN AMINO ACID TRANSPORT SYSTEM PERMEASE PROTEIN LIVM"/>
    <property type="match status" value="1"/>
</dbReference>
<evidence type="ECO:0000256" key="5">
    <source>
        <dbReference type="ARBA" id="ARBA00023136"/>
    </source>
</evidence>
<keyword evidence="5 7" id="KW-0472">Membrane</keyword>
<protein>
    <recommendedName>
        <fullName evidence="10">Branched-chain amino acid ABC transporter permease</fullName>
    </recommendedName>
</protein>
<organism evidence="8 9">
    <name type="scientific">Chelatococcus reniformis</name>
    <dbReference type="NCBI Taxonomy" id="1494448"/>
    <lineage>
        <taxon>Bacteria</taxon>
        <taxon>Pseudomonadati</taxon>
        <taxon>Pseudomonadota</taxon>
        <taxon>Alphaproteobacteria</taxon>
        <taxon>Hyphomicrobiales</taxon>
        <taxon>Chelatococcaceae</taxon>
        <taxon>Chelatococcus</taxon>
    </lineage>
</organism>
<comment type="subcellular location">
    <subcellularLocation>
        <location evidence="1">Cell membrane</location>
        <topology evidence="1">Multi-pass membrane protein</topology>
    </subcellularLocation>
</comment>
<sequence>MSRQEAQAKPMAQAKPLTQAKPLVGALPGPRSRGAARPAGRAWRPTETQRDWLVFALVMAVAWLLPVSLGGFALYLGLIVAFHAIAALGLQLMVGVAGQLSLGHAAFMGIGAYATVILEKRFGLSFPLACLGAVALTTAAGLLMAQLIRLNGVYFKIATFGFGVIVHQIIANWVSLTGGTAGITGVPPLTIAGYALRTRLDLFIAEMVALTLVYALLLRLSHGRIGRAFRALGQNETAARSVGIPTDAYRMIAITLGCAAAGLAGSFMPHVFRFISPESFTWHESVVLLIMITVGGLGSLPGAIVGAALLVVLPEYLRDFAQYKMLAYGVLLIASMALMPRGVAGLLADAARRLGRRAS</sequence>
<evidence type="ECO:0000313" key="8">
    <source>
        <dbReference type="EMBL" id="GGC66270.1"/>
    </source>
</evidence>
<dbReference type="Proteomes" id="UP000637002">
    <property type="component" value="Unassembled WGS sequence"/>
</dbReference>